<dbReference type="InterPro" id="IPR036388">
    <property type="entry name" value="WH-like_DNA-bd_sf"/>
</dbReference>
<evidence type="ECO:0000313" key="4">
    <source>
        <dbReference type="Proteomes" id="UP000183926"/>
    </source>
</evidence>
<dbReference type="EMBL" id="FPBL01000021">
    <property type="protein sequence ID" value="SFU83011.1"/>
    <property type="molecule type" value="Genomic_DNA"/>
</dbReference>
<dbReference type="GO" id="GO:0003887">
    <property type="term" value="F:DNA-directed DNA polymerase activity"/>
    <property type="evidence" value="ECO:0007669"/>
    <property type="project" value="InterPro"/>
</dbReference>
<accession>A0A1I7JCZ6</accession>
<dbReference type="InterPro" id="IPR036390">
    <property type="entry name" value="WH_DNA-bd_sf"/>
</dbReference>
<name>A0A1I7JCZ6_9PROT</name>
<dbReference type="OrthoDB" id="9122127at2"/>
<dbReference type="InterPro" id="IPR000525">
    <property type="entry name" value="Initiator_Rep_WH1"/>
</dbReference>
<feature type="domain" description="Initiator Rep protein WH1" evidence="2">
    <location>
        <begin position="18"/>
        <end position="158"/>
    </location>
</feature>
<evidence type="ECO:0000313" key="3">
    <source>
        <dbReference type="EMBL" id="SFU83011.1"/>
    </source>
</evidence>
<proteinExistence type="inferred from homology"/>
<dbReference type="GO" id="GO:0006270">
    <property type="term" value="P:DNA replication initiation"/>
    <property type="evidence" value="ECO:0007669"/>
    <property type="project" value="InterPro"/>
</dbReference>
<organism evidence="3 4">
    <name type="scientific">Nitrosomonas eutropha</name>
    <dbReference type="NCBI Taxonomy" id="916"/>
    <lineage>
        <taxon>Bacteria</taxon>
        <taxon>Pseudomonadati</taxon>
        <taxon>Pseudomonadota</taxon>
        <taxon>Betaproteobacteria</taxon>
        <taxon>Nitrosomonadales</taxon>
        <taxon>Nitrosomonadaceae</taxon>
        <taxon>Nitrosomonas</taxon>
    </lineage>
</organism>
<dbReference type="Pfam" id="PF21205">
    <property type="entry name" value="Rep3_C"/>
    <property type="match status" value="1"/>
</dbReference>
<dbReference type="SUPFAM" id="SSF46785">
    <property type="entry name" value="Winged helix' DNA-binding domain"/>
    <property type="match status" value="2"/>
</dbReference>
<dbReference type="Gene3D" id="1.10.10.10">
    <property type="entry name" value="Winged helix-like DNA-binding domain superfamily/Winged helix DNA-binding domain"/>
    <property type="match status" value="2"/>
</dbReference>
<reference evidence="3 4" key="1">
    <citation type="submission" date="2016-10" db="EMBL/GenBank/DDBJ databases">
        <authorList>
            <person name="de Groot N.N."/>
        </authorList>
    </citation>
    <scope>NUCLEOTIDE SEQUENCE [LARGE SCALE GENOMIC DNA]</scope>
    <source>
        <strain evidence="3 4">Nm24</strain>
    </source>
</reference>
<dbReference type="Proteomes" id="UP000183926">
    <property type="component" value="Unassembled WGS sequence"/>
</dbReference>
<gene>
    <name evidence="3" type="ORF">SAMN05216339_12110</name>
</gene>
<sequence>MQKNVTPSVRKLKNDQLRKHVAAIHTSGDLSLLERKMVNVLLLNAYDDLLSRRTHTLPVDHLRAMLGWEESNNVTLLKKILRTLTSTPIEFNIMEDGKETWRVMTMISFGEIKGSICTYRYDEYLAERFYDPQIYAMINLGVQRRFEGGYALTLYENCLRYKSVGSTGWWELERFKKLIGASASIYDEFKYLKREVITKSIKEINRISDILIEAEYRKIGRKVSFIRFNLTENPQKSLLEPELLDDHASIRESETFKRLREHGIGERLAIAWILQDKEQAQAVVDYVEERDKKKLIKGTTAGYIRKLIEDGADVGKSTYEINKEKTRKESFDKEKCKKVDEKKLELEAEYKRHLVTNRIQNLTMTEIIDLVEHYSIGEGRDKTKSYNPVTGKFKDAIERVSFTGWLRSQFLPEVVMNKNEFVLWLEMKNKKATVAS</sequence>
<comment type="similarity">
    <text evidence="1">Belongs to the initiator RepB protein family.</text>
</comment>
<dbReference type="Pfam" id="PF01051">
    <property type="entry name" value="Rep3_N"/>
    <property type="match status" value="1"/>
</dbReference>
<evidence type="ECO:0000259" key="2">
    <source>
        <dbReference type="Pfam" id="PF01051"/>
    </source>
</evidence>
<dbReference type="AlphaFoldDB" id="A0A1I7JCZ6"/>
<evidence type="ECO:0000256" key="1">
    <source>
        <dbReference type="ARBA" id="ARBA00038283"/>
    </source>
</evidence>
<dbReference type="RefSeq" id="WP_074929519.1">
    <property type="nucleotide sequence ID" value="NZ_FPBL01000021.1"/>
</dbReference>
<protein>
    <submittedName>
        <fullName evidence="3">Initiator Replication protein</fullName>
    </submittedName>
</protein>